<dbReference type="VEuPathDB" id="FungiDB:HMPREF1544_07894"/>
<dbReference type="EMBL" id="KE124014">
    <property type="protein sequence ID" value="EPB85351.1"/>
    <property type="molecule type" value="Genomic_DNA"/>
</dbReference>
<proteinExistence type="predicted"/>
<protein>
    <submittedName>
        <fullName evidence="1">Uncharacterized protein</fullName>
    </submittedName>
</protein>
<name>S2J5E6_MUCC1</name>
<dbReference type="OrthoDB" id="2273311at2759"/>
<organism evidence="1 2">
    <name type="scientific">Mucor circinelloides f. circinelloides (strain 1006PhL)</name>
    <name type="common">Mucormycosis agent</name>
    <name type="synonym">Calyptromyces circinelloides</name>
    <dbReference type="NCBI Taxonomy" id="1220926"/>
    <lineage>
        <taxon>Eukaryota</taxon>
        <taxon>Fungi</taxon>
        <taxon>Fungi incertae sedis</taxon>
        <taxon>Mucoromycota</taxon>
        <taxon>Mucoromycotina</taxon>
        <taxon>Mucoromycetes</taxon>
        <taxon>Mucorales</taxon>
        <taxon>Mucorineae</taxon>
        <taxon>Mucoraceae</taxon>
        <taxon>Mucor</taxon>
    </lineage>
</organism>
<reference evidence="2" key="1">
    <citation type="submission" date="2013-05" db="EMBL/GenBank/DDBJ databases">
        <title>The Genome sequence of Mucor circinelloides f. circinelloides 1006PhL.</title>
        <authorList>
            <consortium name="The Broad Institute Genomics Platform"/>
            <person name="Cuomo C."/>
            <person name="Earl A."/>
            <person name="Findley K."/>
            <person name="Lee S.C."/>
            <person name="Walker B."/>
            <person name="Young S."/>
            <person name="Zeng Q."/>
            <person name="Gargeya S."/>
            <person name="Fitzgerald M."/>
            <person name="Haas B."/>
            <person name="Abouelleil A."/>
            <person name="Allen A.W."/>
            <person name="Alvarado L."/>
            <person name="Arachchi H.M."/>
            <person name="Berlin A.M."/>
            <person name="Chapman S.B."/>
            <person name="Gainer-Dewar J."/>
            <person name="Goldberg J."/>
            <person name="Griggs A."/>
            <person name="Gujja S."/>
            <person name="Hansen M."/>
            <person name="Howarth C."/>
            <person name="Imamovic A."/>
            <person name="Ireland A."/>
            <person name="Larimer J."/>
            <person name="McCowan C."/>
            <person name="Murphy C."/>
            <person name="Pearson M."/>
            <person name="Poon T.W."/>
            <person name="Priest M."/>
            <person name="Roberts A."/>
            <person name="Saif S."/>
            <person name="Shea T."/>
            <person name="Sisk P."/>
            <person name="Sykes S."/>
            <person name="Wortman J."/>
            <person name="Nusbaum C."/>
            <person name="Birren B."/>
        </authorList>
    </citation>
    <scope>NUCLEOTIDE SEQUENCE [LARGE SCALE GENOMIC DNA]</scope>
    <source>
        <strain evidence="2">1006PhL</strain>
    </source>
</reference>
<evidence type="ECO:0000313" key="2">
    <source>
        <dbReference type="Proteomes" id="UP000014254"/>
    </source>
</evidence>
<dbReference type="InParanoid" id="S2J5E6"/>
<evidence type="ECO:0000313" key="1">
    <source>
        <dbReference type="EMBL" id="EPB85351.1"/>
    </source>
</evidence>
<sequence length="136" mass="16245">MPDIFAPYCQICKLSRYRRNGHLPTENNYHFIFACPKKMQVWTTAVVHYIDPPKVDFYFLHYYNILKLQSNITRITSVPFEYRSLYQVFACIIQATWVVHYQTIFEDIPFVLPSSLGRLHKTLAQFEDEETLHLHI</sequence>
<dbReference type="AlphaFoldDB" id="S2J5E6"/>
<gene>
    <name evidence="1" type="ORF">HMPREF1544_07894</name>
</gene>
<dbReference type="Proteomes" id="UP000014254">
    <property type="component" value="Unassembled WGS sequence"/>
</dbReference>
<accession>S2J5E6</accession>
<keyword evidence="2" id="KW-1185">Reference proteome</keyword>